<evidence type="ECO:0000256" key="2">
    <source>
        <dbReference type="ARBA" id="ARBA00023125"/>
    </source>
</evidence>
<name>A0ABS4KG28_9FIRM</name>
<reference evidence="5 6" key="1">
    <citation type="submission" date="2021-03" db="EMBL/GenBank/DDBJ databases">
        <title>Genomic Encyclopedia of Type Strains, Phase IV (KMG-IV): sequencing the most valuable type-strain genomes for metagenomic binning, comparative biology and taxonomic classification.</title>
        <authorList>
            <person name="Goeker M."/>
        </authorList>
    </citation>
    <scope>NUCLEOTIDE SEQUENCE [LARGE SCALE GENOMIC DNA]</scope>
    <source>
        <strain evidence="5 6">DSM 27512</strain>
    </source>
</reference>
<evidence type="ECO:0000256" key="3">
    <source>
        <dbReference type="PROSITE-ProRule" id="PRU01248"/>
    </source>
</evidence>
<comment type="caution">
    <text evidence="5">The sequence shown here is derived from an EMBL/GenBank/DDBJ whole genome shotgun (WGS) entry which is preliminary data.</text>
</comment>
<dbReference type="SUPFAM" id="SSF56349">
    <property type="entry name" value="DNA breaking-rejoining enzymes"/>
    <property type="match status" value="1"/>
</dbReference>
<dbReference type="Proteomes" id="UP001314903">
    <property type="component" value="Unassembled WGS sequence"/>
</dbReference>
<evidence type="ECO:0000313" key="5">
    <source>
        <dbReference type="EMBL" id="MBP2026720.1"/>
    </source>
</evidence>
<feature type="domain" description="Core-binding (CB)" evidence="4">
    <location>
        <begin position="15"/>
        <end position="98"/>
    </location>
</feature>
<evidence type="ECO:0000256" key="1">
    <source>
        <dbReference type="ARBA" id="ARBA00008857"/>
    </source>
</evidence>
<dbReference type="Pfam" id="PF13495">
    <property type="entry name" value="Phage_int_SAM_4"/>
    <property type="match status" value="1"/>
</dbReference>
<evidence type="ECO:0000259" key="4">
    <source>
        <dbReference type="PROSITE" id="PS51900"/>
    </source>
</evidence>
<dbReference type="Gene3D" id="1.10.150.130">
    <property type="match status" value="1"/>
</dbReference>
<sequence length="103" mass="12028">MAKELKIDQSAIKNLTFKILAEDFIKKGRVKGYADATIQKYTEIFHYFTKFYDEDNPVSKIGEKTIDEYILFERSRGIKDSTINIRLASLNTLFRFGYARGQM</sequence>
<keyword evidence="2 3" id="KW-0238">DNA-binding</keyword>
<evidence type="ECO:0000313" key="6">
    <source>
        <dbReference type="Proteomes" id="UP001314903"/>
    </source>
</evidence>
<organism evidence="5 6">
    <name type="scientific">Acetoanaerobium pronyense</name>
    <dbReference type="NCBI Taxonomy" id="1482736"/>
    <lineage>
        <taxon>Bacteria</taxon>
        <taxon>Bacillati</taxon>
        <taxon>Bacillota</taxon>
        <taxon>Clostridia</taxon>
        <taxon>Peptostreptococcales</taxon>
        <taxon>Filifactoraceae</taxon>
        <taxon>Acetoanaerobium</taxon>
    </lineage>
</organism>
<dbReference type="InterPro" id="IPR044068">
    <property type="entry name" value="CB"/>
</dbReference>
<dbReference type="InterPro" id="IPR004107">
    <property type="entry name" value="Integrase_SAM-like_N"/>
</dbReference>
<dbReference type="InterPro" id="IPR011010">
    <property type="entry name" value="DNA_brk_join_enz"/>
</dbReference>
<proteinExistence type="inferred from homology"/>
<dbReference type="RefSeq" id="WP_209659023.1">
    <property type="nucleotide sequence ID" value="NZ_JAGGLI010000003.1"/>
</dbReference>
<gene>
    <name evidence="5" type="ORF">J2Z35_000509</name>
</gene>
<comment type="similarity">
    <text evidence="1">Belongs to the 'phage' integrase family.</text>
</comment>
<dbReference type="PROSITE" id="PS51900">
    <property type="entry name" value="CB"/>
    <property type="match status" value="1"/>
</dbReference>
<accession>A0ABS4KG28</accession>
<keyword evidence="6" id="KW-1185">Reference proteome</keyword>
<protein>
    <submittedName>
        <fullName evidence="5">Site-specific recombinase XerD</fullName>
    </submittedName>
</protein>
<dbReference type="InterPro" id="IPR010998">
    <property type="entry name" value="Integrase_recombinase_N"/>
</dbReference>
<dbReference type="EMBL" id="JAGGLI010000003">
    <property type="protein sequence ID" value="MBP2026720.1"/>
    <property type="molecule type" value="Genomic_DNA"/>
</dbReference>